<feature type="domain" description="LytR/CpsA/Psr regulator C-terminal" evidence="5">
    <location>
        <begin position="401"/>
        <end position="483"/>
    </location>
</feature>
<evidence type="ECO:0000259" key="4">
    <source>
        <dbReference type="Pfam" id="PF03816"/>
    </source>
</evidence>
<feature type="domain" description="Cell envelope-related transcriptional attenuator" evidence="4">
    <location>
        <begin position="116"/>
        <end position="285"/>
    </location>
</feature>
<organism evidence="6 7">
    <name type="scientific">Streptomyces paludis</name>
    <dbReference type="NCBI Taxonomy" id="2282738"/>
    <lineage>
        <taxon>Bacteria</taxon>
        <taxon>Bacillati</taxon>
        <taxon>Actinomycetota</taxon>
        <taxon>Actinomycetes</taxon>
        <taxon>Kitasatosporales</taxon>
        <taxon>Streptomycetaceae</taxon>
        <taxon>Streptomyces</taxon>
    </lineage>
</organism>
<feature type="region of interest" description="Disordered" evidence="2">
    <location>
        <begin position="1"/>
        <end position="34"/>
    </location>
</feature>
<evidence type="ECO:0000313" key="6">
    <source>
        <dbReference type="EMBL" id="AXG78674.1"/>
    </source>
</evidence>
<dbReference type="AlphaFoldDB" id="A0A345HPQ0"/>
<feature type="compositionally biased region" description="Low complexity" evidence="2">
    <location>
        <begin position="491"/>
        <end position="509"/>
    </location>
</feature>
<dbReference type="Gene3D" id="3.40.630.190">
    <property type="entry name" value="LCP protein"/>
    <property type="match status" value="1"/>
</dbReference>
<keyword evidence="3" id="KW-0812">Transmembrane</keyword>
<protein>
    <submittedName>
        <fullName evidence="6">LytR family transcriptional regulator</fullName>
    </submittedName>
</protein>
<dbReference type="InterPro" id="IPR050922">
    <property type="entry name" value="LytR/CpsA/Psr_CW_biosynth"/>
</dbReference>
<dbReference type="Gene3D" id="3.30.70.2390">
    <property type="match status" value="1"/>
</dbReference>
<keyword evidence="7" id="KW-1185">Reference proteome</keyword>
<evidence type="ECO:0000313" key="7">
    <source>
        <dbReference type="Proteomes" id="UP000253868"/>
    </source>
</evidence>
<comment type="similarity">
    <text evidence="1">Belongs to the LytR/CpsA/Psr (LCP) family.</text>
</comment>
<dbReference type="KEGG" id="spad:DVK44_14220"/>
<dbReference type="RefSeq" id="WP_114660014.1">
    <property type="nucleotide sequence ID" value="NZ_CP031194.1"/>
</dbReference>
<gene>
    <name evidence="6" type="ORF">DVK44_14220</name>
</gene>
<proteinExistence type="inferred from homology"/>
<sequence length="526" mass="55329">MAGSRQQTASARRDDDRRGGTRRANARAAASRRRKKRSRLRLTLAITVSLLVLAASGAGWVYFKLSGNIETFDADGLSDNRPESTAKGQNVLVIGSDARTSGNSALGGGSKDDVGRSDTAFLLHVYADGKHAVAVSVPRDTLLDIPPCKLPDGSWTEEQKNAMFNAAFSVGQTTKGNPACTQNTIEKLTGLRVDHTIVVDFKGFAKMTEVVGGVEVCLPNDLYQRDLNPNRATRGDLIFKQGIQKLSGAKALDYVRIRHGIGDGSDIGRIKRQQAFVGSLIKQVKSDGLTPTKLLPLATAATESMTVDAELGTADKLISFMMGLKSIDLHNTKFITIPWRYQGARVAIVEPDATQLWAALKADRTVDGTDASGKSKGKKSKETAEPSPSATTSEAVSGEGIAVAVYNGTTVNGLAARGGRVLMDHGFTLTGTATAATQDYGATVIEYGPGEDAKARTTARLFPGAKLQQATAPGINVILGTTFANDPTAGPVAASPDSSEEASVPSAVADDARSADDDPCSNLSYG</sequence>
<dbReference type="PANTHER" id="PTHR33392">
    <property type="entry name" value="POLYISOPRENYL-TEICHOIC ACID--PEPTIDOGLYCAN TEICHOIC ACID TRANSFERASE TAGU"/>
    <property type="match status" value="1"/>
</dbReference>
<evidence type="ECO:0000259" key="5">
    <source>
        <dbReference type="Pfam" id="PF13399"/>
    </source>
</evidence>
<dbReference type="EMBL" id="CP031194">
    <property type="protein sequence ID" value="AXG78674.1"/>
    <property type="molecule type" value="Genomic_DNA"/>
</dbReference>
<evidence type="ECO:0000256" key="3">
    <source>
        <dbReference type="SAM" id="Phobius"/>
    </source>
</evidence>
<feature type="region of interest" description="Disordered" evidence="2">
    <location>
        <begin position="367"/>
        <end position="395"/>
    </location>
</feature>
<evidence type="ECO:0000256" key="1">
    <source>
        <dbReference type="ARBA" id="ARBA00006068"/>
    </source>
</evidence>
<dbReference type="Proteomes" id="UP000253868">
    <property type="component" value="Chromosome"/>
</dbReference>
<feature type="compositionally biased region" description="Basic residues" evidence="2">
    <location>
        <begin position="20"/>
        <end position="34"/>
    </location>
</feature>
<dbReference type="Pfam" id="PF03816">
    <property type="entry name" value="LytR_cpsA_psr"/>
    <property type="match status" value="1"/>
</dbReference>
<evidence type="ECO:0000256" key="2">
    <source>
        <dbReference type="SAM" id="MobiDB-lite"/>
    </source>
</evidence>
<reference evidence="7" key="1">
    <citation type="submission" date="2018-07" db="EMBL/GenBank/DDBJ databases">
        <authorList>
            <person name="Zhao J."/>
        </authorList>
    </citation>
    <scope>NUCLEOTIDE SEQUENCE [LARGE SCALE GENOMIC DNA]</scope>
    <source>
        <strain evidence="7">GSSD-12</strain>
    </source>
</reference>
<keyword evidence="3" id="KW-1133">Transmembrane helix</keyword>
<dbReference type="NCBIfam" id="TIGR00350">
    <property type="entry name" value="lytR_cpsA_psr"/>
    <property type="match status" value="1"/>
</dbReference>
<dbReference type="InterPro" id="IPR027381">
    <property type="entry name" value="LytR/CpsA/Psr_C"/>
</dbReference>
<feature type="compositionally biased region" description="Polar residues" evidence="2">
    <location>
        <begin position="386"/>
        <end position="395"/>
    </location>
</feature>
<name>A0A345HPQ0_9ACTN</name>
<accession>A0A345HPQ0</accession>
<dbReference type="Pfam" id="PF13399">
    <property type="entry name" value="LytR_C"/>
    <property type="match status" value="1"/>
</dbReference>
<keyword evidence="3" id="KW-0472">Membrane</keyword>
<feature type="region of interest" description="Disordered" evidence="2">
    <location>
        <begin position="486"/>
        <end position="526"/>
    </location>
</feature>
<feature type="transmembrane region" description="Helical" evidence="3">
    <location>
        <begin position="42"/>
        <end position="63"/>
    </location>
</feature>
<dbReference type="PANTHER" id="PTHR33392:SF6">
    <property type="entry name" value="POLYISOPRENYL-TEICHOIC ACID--PEPTIDOGLYCAN TEICHOIC ACID TRANSFERASE TAGU"/>
    <property type="match status" value="1"/>
</dbReference>
<dbReference type="OrthoDB" id="9782542at2"/>
<dbReference type="InterPro" id="IPR004474">
    <property type="entry name" value="LytR_CpsA_psr"/>
</dbReference>